<comment type="caution">
    <text evidence="1">The sequence shown here is derived from an EMBL/GenBank/DDBJ whole genome shotgun (WGS) entry which is preliminary data.</text>
</comment>
<reference evidence="1 2" key="1">
    <citation type="submission" date="2017-07" db="EMBL/GenBank/DDBJ databases">
        <title>Mechanisms for carbon and nitrogen cycling indicate functional differentiation within the Candidate Phyla Radiation.</title>
        <authorList>
            <person name="Danczak R.E."/>
            <person name="Johnston M.D."/>
            <person name="Kenah C."/>
            <person name="Slattery M."/>
            <person name="Wrighton K.C."/>
            <person name="Wilkins M.J."/>
        </authorList>
    </citation>
    <scope>NUCLEOTIDE SEQUENCE [LARGE SCALE GENOMIC DNA]</scope>
    <source>
        <strain evidence="1">Athens1014_28</strain>
    </source>
</reference>
<evidence type="ECO:0000313" key="1">
    <source>
        <dbReference type="EMBL" id="TSC94050.1"/>
    </source>
</evidence>
<evidence type="ECO:0000313" key="2">
    <source>
        <dbReference type="Proteomes" id="UP000316495"/>
    </source>
</evidence>
<accession>A0A554LMD2</accession>
<protein>
    <submittedName>
        <fullName evidence="1">Uncharacterized protein</fullName>
    </submittedName>
</protein>
<feature type="non-terminal residue" evidence="1">
    <location>
        <position position="1"/>
    </location>
</feature>
<dbReference type="EMBL" id="VMGN01000022">
    <property type="protein sequence ID" value="TSC94050.1"/>
    <property type="molecule type" value="Genomic_DNA"/>
</dbReference>
<name>A0A554LMD2_9BACT</name>
<gene>
    <name evidence="1" type="ORF">Athens101428_443</name>
</gene>
<dbReference type="Proteomes" id="UP000316495">
    <property type="component" value="Unassembled WGS sequence"/>
</dbReference>
<dbReference type="AlphaFoldDB" id="A0A554LMD2"/>
<organism evidence="1 2">
    <name type="scientific">Candidatus Berkelbacteria bacterium Athens1014_28</name>
    <dbReference type="NCBI Taxonomy" id="2017145"/>
    <lineage>
        <taxon>Bacteria</taxon>
        <taxon>Candidatus Berkelbacteria</taxon>
    </lineage>
</organism>
<proteinExistence type="predicted"/>
<sequence length="63" mass="6562">QFDPLGGKVNGAGGPDGGSYSVLFKAENKHEAAESARDLFPNIPILEHKLASGGICPEIVDKV</sequence>